<dbReference type="GO" id="GO:0016887">
    <property type="term" value="F:ATP hydrolysis activity"/>
    <property type="evidence" value="ECO:0007669"/>
    <property type="project" value="InterPro"/>
</dbReference>
<evidence type="ECO:0000256" key="4">
    <source>
        <dbReference type="ARBA" id="ARBA00022840"/>
    </source>
</evidence>
<dbReference type="InterPro" id="IPR003593">
    <property type="entry name" value="AAA+_ATPase"/>
</dbReference>
<keyword evidence="2 7" id="KW-0812">Transmembrane</keyword>
<feature type="domain" description="ABC transporter" evidence="8">
    <location>
        <begin position="335"/>
        <end position="544"/>
    </location>
</feature>
<dbReference type="InterPro" id="IPR027417">
    <property type="entry name" value="P-loop_NTPase"/>
</dbReference>
<evidence type="ECO:0000313" key="10">
    <source>
        <dbReference type="EMBL" id="QHT32138.1"/>
    </source>
</evidence>
<dbReference type="PROSITE" id="PS50929">
    <property type="entry name" value="ABC_TM1F"/>
    <property type="match status" value="1"/>
</dbReference>
<dbReference type="PROSITE" id="PS00211">
    <property type="entry name" value="ABC_TRANSPORTER_1"/>
    <property type="match status" value="1"/>
</dbReference>
<dbReference type="SUPFAM" id="SSF90123">
    <property type="entry name" value="ABC transporter transmembrane region"/>
    <property type="match status" value="1"/>
</dbReference>
<dbReference type="Pfam" id="PF00664">
    <property type="entry name" value="ABC_membrane"/>
    <property type="match status" value="1"/>
</dbReference>
<evidence type="ECO:0000256" key="2">
    <source>
        <dbReference type="ARBA" id="ARBA00022692"/>
    </source>
</evidence>
<evidence type="ECO:0000256" key="1">
    <source>
        <dbReference type="ARBA" id="ARBA00004141"/>
    </source>
</evidence>
<feature type="transmembrane region" description="Helical" evidence="7">
    <location>
        <begin position="12"/>
        <end position="30"/>
    </location>
</feature>
<dbReference type="CDD" id="cd03228">
    <property type="entry name" value="ABCC_MRP_Like"/>
    <property type="match status" value="1"/>
</dbReference>
<dbReference type="InterPro" id="IPR039421">
    <property type="entry name" value="Type_1_exporter"/>
</dbReference>
<dbReference type="Gene3D" id="3.40.50.300">
    <property type="entry name" value="P-loop containing nucleotide triphosphate hydrolases"/>
    <property type="match status" value="1"/>
</dbReference>
<evidence type="ECO:0000256" key="3">
    <source>
        <dbReference type="ARBA" id="ARBA00022741"/>
    </source>
</evidence>
<dbReference type="PANTHER" id="PTHR43394">
    <property type="entry name" value="ATP-DEPENDENT PERMEASE MDL1, MITOCHONDRIAL"/>
    <property type="match status" value="1"/>
</dbReference>
<organism evidence="10">
    <name type="scientific">viral metagenome</name>
    <dbReference type="NCBI Taxonomy" id="1070528"/>
    <lineage>
        <taxon>unclassified sequences</taxon>
        <taxon>metagenomes</taxon>
        <taxon>organismal metagenomes</taxon>
    </lineage>
</organism>
<evidence type="ECO:0000256" key="7">
    <source>
        <dbReference type="SAM" id="Phobius"/>
    </source>
</evidence>
<feature type="transmembrane region" description="Helical" evidence="7">
    <location>
        <begin position="74"/>
        <end position="99"/>
    </location>
</feature>
<dbReference type="GO" id="GO:0005743">
    <property type="term" value="C:mitochondrial inner membrane"/>
    <property type="evidence" value="ECO:0007669"/>
    <property type="project" value="TreeGrafter"/>
</dbReference>
<dbReference type="InterPro" id="IPR011527">
    <property type="entry name" value="ABC1_TM_dom"/>
</dbReference>
<proteinExistence type="predicted"/>
<dbReference type="GO" id="GO:0005524">
    <property type="term" value="F:ATP binding"/>
    <property type="evidence" value="ECO:0007669"/>
    <property type="project" value="UniProtKB-KW"/>
</dbReference>
<feature type="transmembrane region" description="Helical" evidence="7">
    <location>
        <begin position="269"/>
        <end position="289"/>
    </location>
</feature>
<dbReference type="SMART" id="SM00382">
    <property type="entry name" value="AAA"/>
    <property type="match status" value="1"/>
</dbReference>
<evidence type="ECO:0000259" key="9">
    <source>
        <dbReference type="PROSITE" id="PS50929"/>
    </source>
</evidence>
<dbReference type="PANTHER" id="PTHR43394:SF1">
    <property type="entry name" value="ATP-BINDING CASSETTE SUB-FAMILY B MEMBER 10, MITOCHONDRIAL"/>
    <property type="match status" value="1"/>
</dbReference>
<dbReference type="Gene3D" id="1.20.1560.10">
    <property type="entry name" value="ABC transporter type 1, transmembrane domain"/>
    <property type="match status" value="1"/>
</dbReference>
<keyword evidence="3" id="KW-0547">Nucleotide-binding</keyword>
<comment type="subcellular location">
    <subcellularLocation>
        <location evidence="1">Membrane</location>
        <topology evidence="1">Multi-pass membrane protein</topology>
    </subcellularLocation>
</comment>
<evidence type="ECO:0000256" key="5">
    <source>
        <dbReference type="ARBA" id="ARBA00022989"/>
    </source>
</evidence>
<feature type="transmembrane region" description="Helical" evidence="7">
    <location>
        <begin position="51"/>
        <end position="68"/>
    </location>
</feature>
<dbReference type="GO" id="GO:0015421">
    <property type="term" value="F:ABC-type oligopeptide transporter activity"/>
    <property type="evidence" value="ECO:0007669"/>
    <property type="project" value="TreeGrafter"/>
</dbReference>
<dbReference type="InterPro" id="IPR003439">
    <property type="entry name" value="ABC_transporter-like_ATP-bd"/>
</dbReference>
<dbReference type="InterPro" id="IPR036640">
    <property type="entry name" value="ABC1_TM_sf"/>
</dbReference>
<dbReference type="InterPro" id="IPR017871">
    <property type="entry name" value="ABC_transporter-like_CS"/>
</dbReference>
<feature type="transmembrane region" description="Helical" evidence="7">
    <location>
        <begin position="240"/>
        <end position="262"/>
    </location>
</feature>
<dbReference type="PROSITE" id="PS50893">
    <property type="entry name" value="ABC_TRANSPORTER_2"/>
    <property type="match status" value="1"/>
</dbReference>
<sequence>MISVHKLLMDFILSHKIIFFFYIVFTALLYPCHHILIPSYYGKVISVFKDGLAVLPVIKMLLLFYVIARCLDDIVLYFQYLIVPNFSEYITGTFFSFILNHYDYDFDNIKIGETISKMSKLPEILFDYIDVFRVDFLKQTFVFITAMVHYYSISKTLFSIFMFYIVVNYIFFYFVFKQFKYYNVRVNTFQDMVYEYLNDTLQNMSSVYSLNQQNFEKKRFYKFSFAEYKSLFGDSYLSYLYGYMVWAFVNISMYILMNYFLYKTYKSKGINGATLVSSFVVTWSILSVYEKTIDSAWNLSTVNGKLADAQLYFNKISETNKSIKTDSNLFVQGDINISNVYHKYGDTFVLENVSVNIKKGEKVAFVGPIGSGKSTLVKLLMGYQPLTLGSITINGTSINDISNKEIRGEIFYIPQKPKLFNRTLYENIVYGIDKPPSKEQLKEILELFNIKFDIDMDKNVGVEGNAISGGQRQMVWLIRSFLRPSSILILDEPTSALDPVNKKLVNTIIKKISLNKTVIIVSHDEIDSGFRKIEFNNGKVNKNIF</sequence>
<evidence type="ECO:0008006" key="11">
    <source>
        <dbReference type="Google" id="ProtNLM"/>
    </source>
</evidence>
<dbReference type="SUPFAM" id="SSF52540">
    <property type="entry name" value="P-loop containing nucleoside triphosphate hydrolases"/>
    <property type="match status" value="1"/>
</dbReference>
<name>A0A6C0ET20_9ZZZZ</name>
<protein>
    <recommendedName>
        <fullName evidence="11">ABC transporter domain-containing protein</fullName>
    </recommendedName>
</protein>
<dbReference type="GO" id="GO:0090374">
    <property type="term" value="P:oligopeptide export from mitochondrion"/>
    <property type="evidence" value="ECO:0007669"/>
    <property type="project" value="TreeGrafter"/>
</dbReference>
<dbReference type="EMBL" id="MN738931">
    <property type="protein sequence ID" value="QHT32138.1"/>
    <property type="molecule type" value="Genomic_DNA"/>
</dbReference>
<accession>A0A6C0ET20</accession>
<keyword evidence="6 7" id="KW-0472">Membrane</keyword>
<evidence type="ECO:0000259" key="8">
    <source>
        <dbReference type="PROSITE" id="PS50893"/>
    </source>
</evidence>
<feature type="transmembrane region" description="Helical" evidence="7">
    <location>
        <begin position="157"/>
        <end position="176"/>
    </location>
</feature>
<keyword evidence="5 7" id="KW-1133">Transmembrane helix</keyword>
<dbReference type="AlphaFoldDB" id="A0A6C0ET20"/>
<dbReference type="Pfam" id="PF00005">
    <property type="entry name" value="ABC_tran"/>
    <property type="match status" value="1"/>
</dbReference>
<evidence type="ECO:0000256" key="6">
    <source>
        <dbReference type="ARBA" id="ARBA00023136"/>
    </source>
</evidence>
<feature type="domain" description="ABC transmembrane type-1" evidence="9">
    <location>
        <begin position="35"/>
        <end position="257"/>
    </location>
</feature>
<reference evidence="10" key="1">
    <citation type="journal article" date="2020" name="Nature">
        <title>Giant virus diversity and host interactions through global metagenomics.</title>
        <authorList>
            <person name="Schulz F."/>
            <person name="Roux S."/>
            <person name="Paez-Espino D."/>
            <person name="Jungbluth S."/>
            <person name="Walsh D.A."/>
            <person name="Denef V.J."/>
            <person name="McMahon K.D."/>
            <person name="Konstantinidis K.T."/>
            <person name="Eloe-Fadrosh E.A."/>
            <person name="Kyrpides N.C."/>
            <person name="Woyke T."/>
        </authorList>
    </citation>
    <scope>NUCLEOTIDE SEQUENCE</scope>
    <source>
        <strain evidence="10">GVMAG-M-3300009159-65</strain>
    </source>
</reference>
<keyword evidence="4" id="KW-0067">ATP-binding</keyword>